<sequence>MSSGREEGEIDSEEDGLRKRIHELENENAEYERIKRISECYEDKYGNMYRLNDYNAWEAVQRAGQVPTDVSSISSVEFPTPKKKKHKRKKNKCKMHDRHLQSRSHRCTHQRHKHCKSQFHGERRHHHRRERLLNPYYESRIETISLDTSDNSDYEKDNYSIATMDIESPDETAAANTTLPLNREELRLALCRSAGERKNNTCSLRQRLQPDKVIELEDIEKTETMEESAGNSNDVENVVEINSDNSISIEEQELRLIALRSAIMRKHATRKKRNAEIAYSPTDFDDLLVEPVGSPIGTDIVDLDGDMEISPASSPRLLLSPIQCDEEGNSNLSLEMVDQQVDNKPVDMDLASSDSEVEEDNGANVVNASLEEQQMQDIPLPAGAPMESVNLPMPYNYANHGNVMPYDIYVSAMPYRAPLDMPQAVLPIPSFPATTALANLEKPSAFTKVIPLEFVKNENVNEERRLSASPKSTTMEIITEETQEQPEECSDEDEAQALRALLLSQRQAAKSTKMNGLRLSGKSSPAQVTTLNDENRSQHTEIGVKVENIIRAQAQATVDSSKPTPTESILKEAVRRLKVKTIEYCDNVEKVPLPPIPIVPRLKIKAFARCRDFDDVNNAQAQTSTAIENDISTDHTQATNAKSACNHFTQHDESRSSNESMQRRGTPEILGIQTNSNENTGAMQPTKRRLEKEGVTALTLRLKELKQLSEGQYTSEESNGEMLENSNTEHNYEIYPKKAKIATEHARTAPVTVPNNLKSKEHMPEVSTKERNTGGNSGEKENQARTTTTPIKTINTATVVPKSIQSAKPAAKTLKGAVKKKVNATPTAVKSIAAPPKMTVAPPPKIVKPMAQLKIVKPNKVINKNLELPPKKQKSDDVSTQKKPEASMQQSRILTPTTLHNIKVNKLIIRVGDSSSEDEEVLRNQTLERCIGLAGIRTSTPDSLAYALNQNIYSSREYGTQMEATGSAKAQINEDISNASSAKEPALGESFEKKLENFLKNIRSKTHQPSDDSAAHAHARVRKISLSNSSAQTGTPTAVRSLPIASQEEYKRLVHRMKILEKQKHLKKMQKSLLEDTEKYTKIQQGAAKRLHKTHNAMQRIDEDSQTVSTGTQTSNDASTAADENTVATTTPPEQSCSNEHSASVIAKIVDTDEQCVKASAKNEKVVTEKLSSWEKIYASISKNILTRLDKSLALVQEAKSAKIAKMRHEQRIQQLRLEMEQTQRKMKEEQMKITRIHPQICTNNELITKLRQKRAKVQEMAVKLGKSVQGDDYRLNNDLKNEIVLKTKGLATHIKLVNSIRYCDLDILDKHQETILPDNSTQKSINMKILEKQRSIVEEVTNSVPPATSTDSVIVENVENILNALPTQAEKTLTNIEETTMTLAIDENAFDKQKNAQQAVQNNLELSTAHKAAGERQTETEIVYQRNESPTVLDEENADKQTSAKEAADACDSPSLVLENTDNEQINTKGTSENCDKLNEVQPTAYVEAVADVACVAVDEAVKEELHAPCDSGKEVRALCLEKHLLSRILNFIHIQIMYIHIYLK</sequence>
<dbReference type="OrthoDB" id="8197317at2759"/>
<keyword evidence="1" id="KW-0175">Coiled coil</keyword>
<feature type="compositionally biased region" description="Basic and acidic residues" evidence="2">
    <location>
        <begin position="758"/>
        <end position="783"/>
    </location>
</feature>
<dbReference type="EMBL" id="GAMC01018421">
    <property type="protein sequence ID" value="JAB88134.1"/>
    <property type="molecule type" value="mRNA"/>
</dbReference>
<feature type="compositionally biased region" description="Basic and acidic residues" evidence="2">
    <location>
        <begin position="869"/>
        <end position="885"/>
    </location>
</feature>
<feature type="compositionally biased region" description="Basic residues" evidence="2">
    <location>
        <begin position="81"/>
        <end position="127"/>
    </location>
</feature>
<name>W8BEB9_CERCA</name>
<feature type="region of interest" description="Disordered" evidence="2">
    <location>
        <begin position="73"/>
        <end position="127"/>
    </location>
</feature>
<evidence type="ECO:0000256" key="1">
    <source>
        <dbReference type="SAM" id="Coils"/>
    </source>
</evidence>
<feature type="region of interest" description="Disordered" evidence="2">
    <location>
        <begin position="1432"/>
        <end position="1453"/>
    </location>
</feature>
<protein>
    <submittedName>
        <fullName evidence="3">Uncharacterized protein</fullName>
    </submittedName>
</protein>
<feature type="compositionally biased region" description="Basic and acidic residues" evidence="2">
    <location>
        <begin position="1439"/>
        <end position="1449"/>
    </location>
</feature>
<feature type="coiled-coil region" evidence="1">
    <location>
        <begin position="1199"/>
        <end position="1233"/>
    </location>
</feature>
<feature type="compositionally biased region" description="Polar residues" evidence="2">
    <location>
        <begin position="1106"/>
        <end position="1140"/>
    </location>
</feature>
<reference evidence="3" key="2">
    <citation type="journal article" date="2014" name="BMC Genomics">
        <title>A genomic perspective to assessing quality of mass-reared SIT flies used in Mediterranean fruit fly (Ceratitis capitata) eradication in California.</title>
        <authorList>
            <person name="Calla B."/>
            <person name="Hall B."/>
            <person name="Hou S."/>
            <person name="Geib S.M."/>
        </authorList>
    </citation>
    <scope>NUCLEOTIDE SEQUENCE</scope>
</reference>
<evidence type="ECO:0000256" key="2">
    <source>
        <dbReference type="SAM" id="MobiDB-lite"/>
    </source>
</evidence>
<feature type="region of interest" description="Disordered" evidence="2">
    <location>
        <begin position="668"/>
        <end position="688"/>
    </location>
</feature>
<reference evidence="3" key="1">
    <citation type="submission" date="2013-07" db="EMBL/GenBank/DDBJ databases">
        <authorList>
            <person name="Geib S."/>
        </authorList>
    </citation>
    <scope>NUCLEOTIDE SEQUENCE</scope>
</reference>
<evidence type="ECO:0000313" key="3">
    <source>
        <dbReference type="EMBL" id="JAB88134.1"/>
    </source>
</evidence>
<accession>W8BEB9</accession>
<feature type="region of interest" description="Disordered" evidence="2">
    <location>
        <begin position="1099"/>
        <end position="1140"/>
    </location>
</feature>
<feature type="compositionally biased region" description="Polar residues" evidence="2">
    <location>
        <begin position="521"/>
        <end position="532"/>
    </location>
</feature>
<proteinExistence type="evidence at transcript level"/>
<feature type="compositionally biased region" description="Polar residues" evidence="2">
    <location>
        <begin position="672"/>
        <end position="683"/>
    </location>
</feature>
<feature type="region of interest" description="Disordered" evidence="2">
    <location>
        <begin position="512"/>
        <end position="538"/>
    </location>
</feature>
<feature type="region of interest" description="Disordered" evidence="2">
    <location>
        <begin position="756"/>
        <end position="787"/>
    </location>
</feature>
<feature type="region of interest" description="Disordered" evidence="2">
    <location>
        <begin position="864"/>
        <end position="890"/>
    </location>
</feature>
<feature type="coiled-coil region" evidence="1">
    <location>
        <begin position="14"/>
        <end position="44"/>
    </location>
</feature>
<dbReference type="EMBL" id="GAMC01018426">
    <property type="protein sequence ID" value="JAB88129.1"/>
    <property type="molecule type" value="mRNA"/>
</dbReference>
<organism evidence="3">
    <name type="scientific">Ceratitis capitata</name>
    <name type="common">Mediterranean fruit fly</name>
    <name type="synonym">Tephritis capitata</name>
    <dbReference type="NCBI Taxonomy" id="7213"/>
    <lineage>
        <taxon>Eukaryota</taxon>
        <taxon>Metazoa</taxon>
        <taxon>Ecdysozoa</taxon>
        <taxon>Arthropoda</taxon>
        <taxon>Hexapoda</taxon>
        <taxon>Insecta</taxon>
        <taxon>Pterygota</taxon>
        <taxon>Neoptera</taxon>
        <taxon>Endopterygota</taxon>
        <taxon>Diptera</taxon>
        <taxon>Brachycera</taxon>
        <taxon>Muscomorpha</taxon>
        <taxon>Tephritoidea</taxon>
        <taxon>Tephritidae</taxon>
        <taxon>Ceratitis</taxon>
        <taxon>Ceratitis</taxon>
    </lineage>
</organism>